<dbReference type="AlphaFoldDB" id="A0A2N9M955"/>
<protein>
    <submittedName>
        <fullName evidence="1">Plasmid related protein</fullName>
    </submittedName>
</protein>
<evidence type="ECO:0000313" key="2">
    <source>
        <dbReference type="Proteomes" id="UP000239735"/>
    </source>
</evidence>
<sequence>MTLPLDQIYASIGAIAAFAGASGEEPDTFLARHAPGYWGEITDDDWETNQCALEHGLLVMSAYTLRTGERVWIITEADRSTTTIRLPAVHRQFIHVYGRG</sequence>
<gene>
    <name evidence="1" type="ORF">SBA5_920018</name>
</gene>
<dbReference type="Proteomes" id="UP000239735">
    <property type="component" value="Unassembled WGS sequence"/>
</dbReference>
<name>A0A2N9M955_9BACT</name>
<proteinExistence type="predicted"/>
<evidence type="ECO:0000313" key="1">
    <source>
        <dbReference type="EMBL" id="SPE31990.1"/>
    </source>
</evidence>
<accession>A0A2N9M955</accession>
<reference evidence="2" key="1">
    <citation type="submission" date="2018-02" db="EMBL/GenBank/DDBJ databases">
        <authorList>
            <person name="Hausmann B."/>
        </authorList>
    </citation>
    <scope>NUCLEOTIDE SEQUENCE [LARGE SCALE GENOMIC DNA]</scope>
    <source>
        <strain evidence="2">Peat soil MAG SbA5</strain>
    </source>
</reference>
<organism evidence="1 2">
    <name type="scientific">Candidatus Sulfuritelmatomonas gaucii</name>
    <dbReference type="NCBI Taxonomy" id="2043161"/>
    <lineage>
        <taxon>Bacteria</taxon>
        <taxon>Pseudomonadati</taxon>
        <taxon>Acidobacteriota</taxon>
        <taxon>Terriglobia</taxon>
        <taxon>Terriglobales</taxon>
        <taxon>Acidobacteriaceae</taxon>
        <taxon>Candidatus Sulfuritelmatomonas</taxon>
    </lineage>
</organism>
<dbReference type="EMBL" id="OKRB01000155">
    <property type="protein sequence ID" value="SPE31990.1"/>
    <property type="molecule type" value="Genomic_DNA"/>
</dbReference>